<dbReference type="EMBL" id="CP071793">
    <property type="protein sequence ID" value="QTD52198.1"/>
    <property type="molecule type" value="Genomic_DNA"/>
</dbReference>
<dbReference type="AlphaFoldDB" id="A0A8A4TSZ4"/>
<dbReference type="Pfam" id="PF00753">
    <property type="entry name" value="Lactamase_B"/>
    <property type="match status" value="1"/>
</dbReference>
<keyword evidence="7" id="KW-1185">Reference proteome</keyword>
<dbReference type="PANTHER" id="PTHR46233:SF3">
    <property type="entry name" value="HYDROXYACYLGLUTATHIONE HYDROLASE GLOC"/>
    <property type="match status" value="1"/>
</dbReference>
<reference evidence="6" key="1">
    <citation type="submission" date="2021-03" db="EMBL/GenBank/DDBJ databases">
        <title>Acanthopleuribacteraceae sp. M133.</title>
        <authorList>
            <person name="Wang G."/>
        </authorList>
    </citation>
    <scope>NUCLEOTIDE SEQUENCE</scope>
    <source>
        <strain evidence="6">M133</strain>
    </source>
</reference>
<evidence type="ECO:0000256" key="4">
    <source>
        <dbReference type="ARBA" id="ARBA00022833"/>
    </source>
</evidence>
<evidence type="ECO:0000256" key="3">
    <source>
        <dbReference type="ARBA" id="ARBA00022801"/>
    </source>
</evidence>
<keyword evidence="2" id="KW-0479">Metal-binding</keyword>
<gene>
    <name evidence="6" type="ORF">J3U87_06970</name>
</gene>
<dbReference type="GO" id="GO:0046872">
    <property type="term" value="F:metal ion binding"/>
    <property type="evidence" value="ECO:0007669"/>
    <property type="project" value="UniProtKB-KW"/>
</dbReference>
<evidence type="ECO:0000313" key="6">
    <source>
        <dbReference type="EMBL" id="QTD52198.1"/>
    </source>
</evidence>
<accession>A0A8A4TSZ4</accession>
<evidence type="ECO:0000256" key="2">
    <source>
        <dbReference type="ARBA" id="ARBA00022723"/>
    </source>
</evidence>
<dbReference type="InterPro" id="IPR051453">
    <property type="entry name" value="MBL_Glyoxalase_II"/>
</dbReference>
<dbReference type="RefSeq" id="WP_237382307.1">
    <property type="nucleotide sequence ID" value="NZ_CP071793.1"/>
</dbReference>
<dbReference type="Gene3D" id="3.60.15.10">
    <property type="entry name" value="Ribonuclease Z/Hydroxyacylglutathione hydrolase-like"/>
    <property type="match status" value="1"/>
</dbReference>
<organism evidence="6 7">
    <name type="scientific">Sulfidibacter corallicola</name>
    <dbReference type="NCBI Taxonomy" id="2818388"/>
    <lineage>
        <taxon>Bacteria</taxon>
        <taxon>Pseudomonadati</taxon>
        <taxon>Acidobacteriota</taxon>
        <taxon>Holophagae</taxon>
        <taxon>Acanthopleuribacterales</taxon>
        <taxon>Acanthopleuribacteraceae</taxon>
        <taxon>Sulfidibacter</taxon>
    </lineage>
</organism>
<dbReference type="GO" id="GO:0016787">
    <property type="term" value="F:hydrolase activity"/>
    <property type="evidence" value="ECO:0007669"/>
    <property type="project" value="UniProtKB-KW"/>
</dbReference>
<feature type="domain" description="Metallo-beta-lactamase" evidence="5">
    <location>
        <begin position="14"/>
        <end position="192"/>
    </location>
</feature>
<evidence type="ECO:0000259" key="5">
    <source>
        <dbReference type="SMART" id="SM00849"/>
    </source>
</evidence>
<dbReference type="InterPro" id="IPR001279">
    <property type="entry name" value="Metallo-B-lactamas"/>
</dbReference>
<protein>
    <submittedName>
        <fullName evidence="6">MBL fold metallo-hydrolase</fullName>
    </submittedName>
</protein>
<dbReference type="PANTHER" id="PTHR46233">
    <property type="entry name" value="HYDROXYACYLGLUTATHIONE HYDROLASE GLOC"/>
    <property type="match status" value="1"/>
</dbReference>
<dbReference type="SMART" id="SM00849">
    <property type="entry name" value="Lactamase_B"/>
    <property type="match status" value="1"/>
</dbReference>
<dbReference type="SUPFAM" id="SSF56281">
    <property type="entry name" value="Metallo-hydrolase/oxidoreductase"/>
    <property type="match status" value="1"/>
</dbReference>
<comment type="cofactor">
    <cofactor evidence="1">
        <name>Zn(2+)</name>
        <dbReference type="ChEBI" id="CHEBI:29105"/>
    </cofactor>
</comment>
<keyword evidence="3" id="KW-0378">Hydrolase</keyword>
<evidence type="ECO:0000313" key="7">
    <source>
        <dbReference type="Proteomes" id="UP000663929"/>
    </source>
</evidence>
<dbReference type="Proteomes" id="UP000663929">
    <property type="component" value="Chromosome"/>
</dbReference>
<keyword evidence="4" id="KW-0862">Zinc</keyword>
<dbReference type="CDD" id="cd06262">
    <property type="entry name" value="metallo-hydrolase-like_MBL-fold"/>
    <property type="match status" value="1"/>
</dbReference>
<evidence type="ECO:0000256" key="1">
    <source>
        <dbReference type="ARBA" id="ARBA00001947"/>
    </source>
</evidence>
<proteinExistence type="predicted"/>
<sequence>MAIEVDRIVTGRWKENCFVVSHAPSRDALIIDPGNNAEDIAIVIERKRLRPLAILNTHGHFDHIGAVSPLKDRYELPFYLHGKDLKLVQRANFYRTVFDEPEEIEPPEVDYRFEEQEETLVFGPFSVRVVATPGHTKGSVCFLIDDLMFTGDTLFRGKIGRTDLPGGSKRLLADTLRHVLTFPGDTVIFPGHGGTSTIGEEMEGNLPLKEVLS</sequence>
<dbReference type="InterPro" id="IPR036866">
    <property type="entry name" value="RibonucZ/Hydroxyglut_hydro"/>
</dbReference>
<name>A0A8A4TSZ4_SULCO</name>
<dbReference type="KEGG" id="scor:J3U87_06970"/>